<evidence type="ECO:0000313" key="3">
    <source>
        <dbReference type="Proteomes" id="UP000276741"/>
    </source>
</evidence>
<dbReference type="EMBL" id="AP018553">
    <property type="protein sequence ID" value="BBD72921.1"/>
    <property type="molecule type" value="Genomic_DNA"/>
</dbReference>
<organism evidence="1 3">
    <name type="scientific">Sulfodiicoccus acidiphilus</name>
    <dbReference type="NCBI Taxonomy" id="1670455"/>
    <lineage>
        <taxon>Archaea</taxon>
        <taxon>Thermoproteota</taxon>
        <taxon>Thermoprotei</taxon>
        <taxon>Sulfolobales</taxon>
        <taxon>Sulfolobaceae</taxon>
        <taxon>Sulfodiicoccus</taxon>
    </lineage>
</organism>
<dbReference type="KEGG" id="sacd:HS1genome_1310"/>
<dbReference type="AlphaFoldDB" id="A0A348B419"/>
<reference evidence="2" key="4">
    <citation type="submission" date="2020-09" db="EMBL/GenBank/DDBJ databases">
        <authorList>
            <person name="Sun Q."/>
            <person name="Ohkuma M."/>
        </authorList>
    </citation>
    <scope>NUCLEOTIDE SEQUENCE</scope>
    <source>
        <strain evidence="2">JCM 31740</strain>
    </source>
</reference>
<evidence type="ECO:0000313" key="1">
    <source>
        <dbReference type="EMBL" id="BBD72921.1"/>
    </source>
</evidence>
<sequence length="112" mass="12376">MGSGIETMVEKLVVPTVKVACGFKVEDNELIALVGFAMAPTSREVLTKVSFWLFKINGSVLKCGICDRGPLTRKGLFLHLTRVHREEVKALVRDELTRELKKVAHAGKADLL</sequence>
<dbReference type="Proteomes" id="UP000616143">
    <property type="component" value="Unassembled WGS sequence"/>
</dbReference>
<name>A0A348B419_9CREN</name>
<reference evidence="2" key="1">
    <citation type="journal article" date="2014" name="Int. J. Syst. Evol. Microbiol.">
        <title>Complete genome sequence of Corynebacterium casei LMG S-19264T (=DSM 44701T), isolated from a smear-ripened cheese.</title>
        <authorList>
            <consortium name="US DOE Joint Genome Institute (JGI-PGF)"/>
            <person name="Walter F."/>
            <person name="Albersmeier A."/>
            <person name="Kalinowski J."/>
            <person name="Ruckert C."/>
        </authorList>
    </citation>
    <scope>NUCLEOTIDE SEQUENCE</scope>
    <source>
        <strain evidence="2">JCM 31740</strain>
    </source>
</reference>
<dbReference type="Proteomes" id="UP000276741">
    <property type="component" value="Chromosome"/>
</dbReference>
<reference evidence="1" key="3">
    <citation type="journal article" date="2019" name="BMC Res. Notes">
        <title>Complete genome sequence of the Sulfodiicoccus acidiphilus strain HS-1T, the first crenarchaeon that lacks polB3, isolated from an acidic hot spring in Ohwaku-dani, Hakone, Japan.</title>
        <authorList>
            <person name="Sakai H.D."/>
            <person name="Kurosawa N."/>
        </authorList>
    </citation>
    <scope>NUCLEOTIDE SEQUENCE</scope>
    <source>
        <strain evidence="1">HS-1</strain>
    </source>
</reference>
<gene>
    <name evidence="2" type="ORF">GCM10007116_02420</name>
    <name evidence="1" type="ORF">HS1genome_1310</name>
</gene>
<dbReference type="RefSeq" id="WP_126450121.1">
    <property type="nucleotide sequence ID" value="NZ_AP018553.1"/>
</dbReference>
<dbReference type="GeneID" id="38666828"/>
<reference evidence="3" key="2">
    <citation type="submission" date="2018-04" db="EMBL/GenBank/DDBJ databases">
        <title>Complete genome sequence of Sulfodiicoccus acidiphilus strain HS-1.</title>
        <authorList>
            <person name="Sakai H.D."/>
            <person name="Kurosawa N."/>
        </authorList>
    </citation>
    <scope>NUCLEOTIDE SEQUENCE [LARGE SCALE GENOMIC DNA]</scope>
    <source>
        <strain evidence="3">HS-1</strain>
    </source>
</reference>
<dbReference type="EMBL" id="BMQS01000002">
    <property type="protein sequence ID" value="GGT87988.1"/>
    <property type="molecule type" value="Genomic_DNA"/>
</dbReference>
<protein>
    <submittedName>
        <fullName evidence="1">Uncharacterized protein</fullName>
    </submittedName>
</protein>
<keyword evidence="3" id="KW-1185">Reference proteome</keyword>
<accession>A0A348B419</accession>
<evidence type="ECO:0000313" key="2">
    <source>
        <dbReference type="EMBL" id="GGT87988.1"/>
    </source>
</evidence>
<proteinExistence type="predicted"/>